<protein>
    <submittedName>
        <fullName evidence="2">Uncharacterized protein</fullName>
    </submittedName>
</protein>
<feature type="region of interest" description="Disordered" evidence="1">
    <location>
        <begin position="1"/>
        <end position="82"/>
    </location>
</feature>
<dbReference type="Proteomes" id="UP000193411">
    <property type="component" value="Unassembled WGS sequence"/>
</dbReference>
<gene>
    <name evidence="2" type="ORF">BCR44DRAFT_265734</name>
</gene>
<organism evidence="2 3">
    <name type="scientific">Catenaria anguillulae PL171</name>
    <dbReference type="NCBI Taxonomy" id="765915"/>
    <lineage>
        <taxon>Eukaryota</taxon>
        <taxon>Fungi</taxon>
        <taxon>Fungi incertae sedis</taxon>
        <taxon>Blastocladiomycota</taxon>
        <taxon>Blastocladiomycetes</taxon>
        <taxon>Blastocladiales</taxon>
        <taxon>Catenariaceae</taxon>
        <taxon>Catenaria</taxon>
    </lineage>
</organism>
<name>A0A1Y2H7M1_9FUNG</name>
<evidence type="ECO:0000313" key="2">
    <source>
        <dbReference type="EMBL" id="ORZ29693.1"/>
    </source>
</evidence>
<sequence>MTPSFETVPARTPVPTAAQVPSVAAMAGTENQNPDKQIAAKDVNAKPVDTVKGDSGTKGGKGGKDGDGMAGPGQQKSGAMEDVRKEALPVDEIDDEEHATQVKIEDKVLARVKSTGEHVVIKIINRALAGIPESGKDPLEIEALRACHHPNVGPHSHGEKPLRCDVVPPGAGSEHCGHHVGPRNLVKRWLCRADGAGRCRACGSALQRVGRACFPIS</sequence>
<dbReference type="AlphaFoldDB" id="A0A1Y2H7M1"/>
<accession>A0A1Y2H7M1</accession>
<proteinExistence type="predicted"/>
<reference evidence="2 3" key="1">
    <citation type="submission" date="2016-07" db="EMBL/GenBank/DDBJ databases">
        <title>Pervasive Adenine N6-methylation of Active Genes in Fungi.</title>
        <authorList>
            <consortium name="DOE Joint Genome Institute"/>
            <person name="Mondo S.J."/>
            <person name="Dannebaum R.O."/>
            <person name="Kuo R.C."/>
            <person name="Labutti K."/>
            <person name="Haridas S."/>
            <person name="Kuo A."/>
            <person name="Salamov A."/>
            <person name="Ahrendt S.R."/>
            <person name="Lipzen A."/>
            <person name="Sullivan W."/>
            <person name="Andreopoulos W.B."/>
            <person name="Clum A."/>
            <person name="Lindquist E."/>
            <person name="Daum C."/>
            <person name="Ramamoorthy G.K."/>
            <person name="Gryganskyi A."/>
            <person name="Culley D."/>
            <person name="Magnuson J.K."/>
            <person name="James T.Y."/>
            <person name="O'Malley M.A."/>
            <person name="Stajich J.E."/>
            <person name="Spatafora J.W."/>
            <person name="Visel A."/>
            <person name="Grigoriev I.V."/>
        </authorList>
    </citation>
    <scope>NUCLEOTIDE SEQUENCE [LARGE SCALE GENOMIC DNA]</scope>
    <source>
        <strain evidence="2 3">PL171</strain>
    </source>
</reference>
<evidence type="ECO:0000313" key="3">
    <source>
        <dbReference type="Proteomes" id="UP000193411"/>
    </source>
</evidence>
<comment type="caution">
    <text evidence="2">The sequence shown here is derived from an EMBL/GenBank/DDBJ whole genome shotgun (WGS) entry which is preliminary data.</text>
</comment>
<dbReference type="EMBL" id="MCFL01000135">
    <property type="protein sequence ID" value="ORZ29693.1"/>
    <property type="molecule type" value="Genomic_DNA"/>
</dbReference>
<keyword evidence="3" id="KW-1185">Reference proteome</keyword>
<evidence type="ECO:0000256" key="1">
    <source>
        <dbReference type="SAM" id="MobiDB-lite"/>
    </source>
</evidence>